<dbReference type="KEGG" id="mmai:sS8_3537"/>
<dbReference type="OrthoDB" id="5574036at2"/>
<evidence type="ECO:0000313" key="3">
    <source>
        <dbReference type="Proteomes" id="UP000266313"/>
    </source>
</evidence>
<keyword evidence="3" id="KW-1185">Reference proteome</keyword>
<feature type="transmembrane region" description="Helical" evidence="1">
    <location>
        <begin position="37"/>
        <end position="56"/>
    </location>
</feature>
<proteinExistence type="predicted"/>
<organism evidence="2 3">
    <name type="scientific">Methylocaldum marinum</name>
    <dbReference type="NCBI Taxonomy" id="1432792"/>
    <lineage>
        <taxon>Bacteria</taxon>
        <taxon>Pseudomonadati</taxon>
        <taxon>Pseudomonadota</taxon>
        <taxon>Gammaproteobacteria</taxon>
        <taxon>Methylococcales</taxon>
        <taxon>Methylococcaceae</taxon>
        <taxon>Methylocaldum</taxon>
    </lineage>
</organism>
<keyword evidence="1" id="KW-0812">Transmembrane</keyword>
<keyword evidence="1" id="KW-0472">Membrane</keyword>
<evidence type="ECO:0000256" key="1">
    <source>
        <dbReference type="SAM" id="Phobius"/>
    </source>
</evidence>
<gene>
    <name evidence="2" type="ORF">sS8_3537</name>
</gene>
<dbReference type="AlphaFoldDB" id="A0A250KVE6"/>
<protein>
    <submittedName>
        <fullName evidence="2">Uncharacterized protein</fullName>
    </submittedName>
</protein>
<dbReference type="RefSeq" id="WP_119632865.1">
    <property type="nucleotide sequence ID" value="NZ_AP017928.1"/>
</dbReference>
<reference evidence="2 3" key="1">
    <citation type="submission" date="2016-12" db="EMBL/GenBank/DDBJ databases">
        <title>Genome sequencing of Methylocaldum marinum.</title>
        <authorList>
            <person name="Takeuchi M."/>
            <person name="Kamagata Y."/>
            <person name="Hiraoka S."/>
            <person name="Oshima K."/>
            <person name="Hattori M."/>
            <person name="Iwasaki W."/>
        </authorList>
    </citation>
    <scope>NUCLEOTIDE SEQUENCE [LARGE SCALE GENOMIC DNA]</scope>
    <source>
        <strain evidence="2 3">S8</strain>
    </source>
</reference>
<keyword evidence="1" id="KW-1133">Transmembrane helix</keyword>
<evidence type="ECO:0000313" key="2">
    <source>
        <dbReference type="EMBL" id="BBA35474.1"/>
    </source>
</evidence>
<dbReference type="EMBL" id="AP017928">
    <property type="protein sequence ID" value="BBA35474.1"/>
    <property type="molecule type" value="Genomic_DNA"/>
</dbReference>
<sequence>MDTKEIFKRLRIGLSLVVGFFTGKLLATTMQHHASEFFIGGFGVGVVLTNLVYRGVESLRGGKHSG</sequence>
<dbReference type="Proteomes" id="UP000266313">
    <property type="component" value="Chromosome"/>
</dbReference>
<accession>A0A250KVE6</accession>
<name>A0A250KVE6_9GAMM</name>